<dbReference type="EMBL" id="FQZG01000104">
    <property type="protein sequence ID" value="SHJ90447.1"/>
    <property type="molecule type" value="Genomic_DNA"/>
</dbReference>
<keyword evidence="3 9" id="KW-0540">Nuclease</keyword>
<evidence type="ECO:0000256" key="6">
    <source>
        <dbReference type="ARBA" id="ARBA00022801"/>
    </source>
</evidence>
<comment type="subunit">
    <text evidence="9">Homodimer, forms a heterotetramer with a Cas1 homodimer.</text>
</comment>
<comment type="cofactor">
    <cofactor evidence="1 9">
        <name>Mg(2+)</name>
        <dbReference type="ChEBI" id="CHEBI:18420"/>
    </cofactor>
</comment>
<dbReference type="NCBIfam" id="TIGR01573">
    <property type="entry name" value="cas2"/>
    <property type="match status" value="1"/>
</dbReference>
<evidence type="ECO:0000313" key="10">
    <source>
        <dbReference type="EMBL" id="SHJ90447.1"/>
    </source>
</evidence>
<dbReference type="GO" id="GO:0016787">
    <property type="term" value="F:hydrolase activity"/>
    <property type="evidence" value="ECO:0007669"/>
    <property type="project" value="UniProtKB-KW"/>
</dbReference>
<sequence>MATLTVIAAYDVREDDRRARLAALLQAYGDRVQKSVFVMMLEEEELEELRGHVGRIIDPKTDSFLVYRQCSPCWDKQLTVGQARTPSPVRYWAVF</sequence>
<keyword evidence="7 9" id="KW-0460">Magnesium</keyword>
<dbReference type="RefSeq" id="WP_245788036.1">
    <property type="nucleotide sequence ID" value="NZ_FQZG01000104.1"/>
</dbReference>
<evidence type="ECO:0000256" key="1">
    <source>
        <dbReference type="ARBA" id="ARBA00001946"/>
    </source>
</evidence>
<name>A0A1M6N440_9ACTN</name>
<evidence type="ECO:0000313" key="11">
    <source>
        <dbReference type="Proteomes" id="UP000184512"/>
    </source>
</evidence>
<dbReference type="STRING" id="1123357.SAMN02745244_03546"/>
<dbReference type="GO" id="GO:0051607">
    <property type="term" value="P:defense response to virus"/>
    <property type="evidence" value="ECO:0007669"/>
    <property type="project" value="UniProtKB-UniRule"/>
</dbReference>
<dbReference type="Gene3D" id="3.30.70.240">
    <property type="match status" value="1"/>
</dbReference>
<dbReference type="PANTHER" id="PTHR34405:SF3">
    <property type="entry name" value="CRISPR-ASSOCIATED ENDORIBONUCLEASE CAS2 3"/>
    <property type="match status" value="1"/>
</dbReference>
<dbReference type="GO" id="GO:0043571">
    <property type="term" value="P:maintenance of CRISPR repeat elements"/>
    <property type="evidence" value="ECO:0007669"/>
    <property type="project" value="UniProtKB-UniRule"/>
</dbReference>
<dbReference type="GO" id="GO:0004521">
    <property type="term" value="F:RNA endonuclease activity"/>
    <property type="evidence" value="ECO:0007669"/>
    <property type="project" value="InterPro"/>
</dbReference>
<reference evidence="10 11" key="1">
    <citation type="submission" date="2016-11" db="EMBL/GenBank/DDBJ databases">
        <authorList>
            <person name="Jaros S."/>
            <person name="Januszkiewicz K."/>
            <person name="Wedrychowicz H."/>
        </authorList>
    </citation>
    <scope>NUCLEOTIDE SEQUENCE [LARGE SCALE GENOMIC DNA]</scope>
    <source>
        <strain evidence="10 11">DSM 12906</strain>
    </source>
</reference>
<dbReference type="Pfam" id="PF09827">
    <property type="entry name" value="CRISPR_Cas2"/>
    <property type="match status" value="1"/>
</dbReference>
<dbReference type="EC" id="3.1.-.-" evidence="9"/>
<dbReference type="AlphaFoldDB" id="A0A1M6N440"/>
<evidence type="ECO:0000256" key="4">
    <source>
        <dbReference type="ARBA" id="ARBA00022723"/>
    </source>
</evidence>
<evidence type="ECO:0000256" key="9">
    <source>
        <dbReference type="HAMAP-Rule" id="MF_01471"/>
    </source>
</evidence>
<keyword evidence="8 9" id="KW-0051">Antiviral defense</keyword>
<evidence type="ECO:0000256" key="3">
    <source>
        <dbReference type="ARBA" id="ARBA00022722"/>
    </source>
</evidence>
<dbReference type="Proteomes" id="UP000184512">
    <property type="component" value="Unassembled WGS sequence"/>
</dbReference>
<dbReference type="InterPro" id="IPR021127">
    <property type="entry name" value="CRISPR_associated_Cas2"/>
</dbReference>
<dbReference type="GO" id="GO:0046872">
    <property type="term" value="F:metal ion binding"/>
    <property type="evidence" value="ECO:0007669"/>
    <property type="project" value="UniProtKB-UniRule"/>
</dbReference>
<evidence type="ECO:0000256" key="7">
    <source>
        <dbReference type="ARBA" id="ARBA00022842"/>
    </source>
</evidence>
<evidence type="ECO:0000256" key="8">
    <source>
        <dbReference type="ARBA" id="ARBA00023118"/>
    </source>
</evidence>
<dbReference type="SUPFAM" id="SSF143430">
    <property type="entry name" value="TTP0101/SSO1404-like"/>
    <property type="match status" value="1"/>
</dbReference>
<evidence type="ECO:0000256" key="5">
    <source>
        <dbReference type="ARBA" id="ARBA00022759"/>
    </source>
</evidence>
<dbReference type="HAMAP" id="MF_01471">
    <property type="entry name" value="Cas2"/>
    <property type="match status" value="1"/>
</dbReference>
<dbReference type="PANTHER" id="PTHR34405">
    <property type="entry name" value="CRISPR-ASSOCIATED ENDORIBONUCLEASE CAS2"/>
    <property type="match status" value="1"/>
</dbReference>
<dbReference type="InterPro" id="IPR019199">
    <property type="entry name" value="Virulence_VapD/CRISPR_Cas2"/>
</dbReference>
<comment type="function">
    <text evidence="9">CRISPR (clustered regularly interspaced short palindromic repeat), is an adaptive immune system that provides protection against mobile genetic elements (viruses, transposable elements and conjugative plasmids). CRISPR clusters contain sequences complementary to antecedent mobile elements and target invading nucleic acids. CRISPR clusters are transcribed and processed into CRISPR RNA (crRNA). Functions as a ssRNA-specific endoribonuclease. Involved in the integration of spacer DNA into the CRISPR cassette.</text>
</comment>
<keyword evidence="11" id="KW-1185">Reference proteome</keyword>
<keyword evidence="6 9" id="KW-0378">Hydrolase</keyword>
<evidence type="ECO:0000256" key="2">
    <source>
        <dbReference type="ARBA" id="ARBA00009959"/>
    </source>
</evidence>
<organism evidence="10 11">
    <name type="scientific">Tessaracoccus bendigoensis DSM 12906</name>
    <dbReference type="NCBI Taxonomy" id="1123357"/>
    <lineage>
        <taxon>Bacteria</taxon>
        <taxon>Bacillati</taxon>
        <taxon>Actinomycetota</taxon>
        <taxon>Actinomycetes</taxon>
        <taxon>Propionibacteriales</taxon>
        <taxon>Propionibacteriaceae</taxon>
        <taxon>Tessaracoccus</taxon>
    </lineage>
</organism>
<keyword evidence="4 9" id="KW-0479">Metal-binding</keyword>
<accession>A0A1M6N440</accession>
<gene>
    <name evidence="9" type="primary">cas2</name>
    <name evidence="10" type="ORF">SAMN02745244_03546</name>
</gene>
<keyword evidence="5 9" id="KW-0255">Endonuclease</keyword>
<comment type="similarity">
    <text evidence="2 9">Belongs to the CRISPR-associated endoribonuclease Cas2 protein family.</text>
</comment>
<protein>
    <recommendedName>
        <fullName evidence="9">CRISPR-associated endoribonuclease Cas2</fullName>
        <ecNumber evidence="9">3.1.-.-</ecNumber>
    </recommendedName>
</protein>
<proteinExistence type="inferred from homology"/>
<dbReference type="CDD" id="cd09725">
    <property type="entry name" value="Cas2_I_II_III"/>
    <property type="match status" value="1"/>
</dbReference>
<feature type="binding site" evidence="9">
    <location>
        <position position="11"/>
    </location>
    <ligand>
        <name>Mg(2+)</name>
        <dbReference type="ChEBI" id="CHEBI:18420"/>
        <note>catalytic</note>
    </ligand>
</feature>